<dbReference type="EMBL" id="JAWSTH010000154">
    <property type="protein sequence ID" value="MDW5598585.1"/>
    <property type="molecule type" value="Genomic_DNA"/>
</dbReference>
<evidence type="ECO:0000256" key="1">
    <source>
        <dbReference type="ARBA" id="ARBA00023015"/>
    </source>
</evidence>
<gene>
    <name evidence="6" type="ORF">R7226_29765</name>
</gene>
<dbReference type="Pfam" id="PF21597">
    <property type="entry name" value="TetR_C_43"/>
    <property type="match status" value="1"/>
</dbReference>
<evidence type="ECO:0000256" key="3">
    <source>
        <dbReference type="ARBA" id="ARBA00023163"/>
    </source>
</evidence>
<keyword evidence="2 4" id="KW-0238">DNA-binding</keyword>
<organism evidence="6 7">
    <name type="scientific">Conexibacter stalactiti</name>
    <dbReference type="NCBI Taxonomy" id="1940611"/>
    <lineage>
        <taxon>Bacteria</taxon>
        <taxon>Bacillati</taxon>
        <taxon>Actinomycetota</taxon>
        <taxon>Thermoleophilia</taxon>
        <taxon>Solirubrobacterales</taxon>
        <taxon>Conexibacteraceae</taxon>
        <taxon>Conexibacter</taxon>
    </lineage>
</organism>
<dbReference type="SUPFAM" id="SSF46689">
    <property type="entry name" value="Homeodomain-like"/>
    <property type="match status" value="1"/>
</dbReference>
<dbReference type="PRINTS" id="PR00455">
    <property type="entry name" value="HTHTETR"/>
</dbReference>
<evidence type="ECO:0000256" key="2">
    <source>
        <dbReference type="ARBA" id="ARBA00023125"/>
    </source>
</evidence>
<keyword evidence="1" id="KW-0805">Transcription regulation</keyword>
<feature type="domain" description="HTH tetR-type" evidence="5">
    <location>
        <begin position="15"/>
        <end position="74"/>
    </location>
</feature>
<name>A0ABU4HZ58_9ACTN</name>
<dbReference type="PANTHER" id="PTHR30055">
    <property type="entry name" value="HTH-TYPE TRANSCRIPTIONAL REGULATOR RUTR"/>
    <property type="match status" value="1"/>
</dbReference>
<dbReference type="PROSITE" id="PS50977">
    <property type="entry name" value="HTH_TETR_2"/>
    <property type="match status" value="1"/>
</dbReference>
<comment type="caution">
    <text evidence="6">The sequence shown here is derived from an EMBL/GenBank/DDBJ whole genome shotgun (WGS) entry which is preliminary data.</text>
</comment>
<dbReference type="Proteomes" id="UP001284601">
    <property type="component" value="Unassembled WGS sequence"/>
</dbReference>
<keyword evidence="7" id="KW-1185">Reference proteome</keyword>
<keyword evidence="3" id="KW-0804">Transcription</keyword>
<dbReference type="Gene3D" id="1.10.357.10">
    <property type="entry name" value="Tetracycline Repressor, domain 2"/>
    <property type="match status" value="1"/>
</dbReference>
<feature type="DNA-binding region" description="H-T-H motif" evidence="4">
    <location>
        <begin position="37"/>
        <end position="56"/>
    </location>
</feature>
<dbReference type="InterPro" id="IPR009057">
    <property type="entry name" value="Homeodomain-like_sf"/>
</dbReference>
<dbReference type="InterPro" id="IPR036271">
    <property type="entry name" value="Tet_transcr_reg_TetR-rel_C_sf"/>
</dbReference>
<reference evidence="7" key="1">
    <citation type="submission" date="2023-07" db="EMBL/GenBank/DDBJ databases">
        <title>Conexibacter stalactiti sp. nov., isolated from stalactites in a lava cave and emended description of the genus Conexibacter.</title>
        <authorList>
            <person name="Lee S.D."/>
        </authorList>
    </citation>
    <scope>NUCLEOTIDE SEQUENCE [LARGE SCALE GENOMIC DNA]</scope>
    <source>
        <strain evidence="7">KCTC 39840</strain>
    </source>
</reference>
<dbReference type="SUPFAM" id="SSF48498">
    <property type="entry name" value="Tetracyclin repressor-like, C-terminal domain"/>
    <property type="match status" value="1"/>
</dbReference>
<dbReference type="InterPro" id="IPR050109">
    <property type="entry name" value="HTH-type_TetR-like_transc_reg"/>
</dbReference>
<evidence type="ECO:0000313" key="6">
    <source>
        <dbReference type="EMBL" id="MDW5598585.1"/>
    </source>
</evidence>
<accession>A0ABU4HZ58</accession>
<evidence type="ECO:0000256" key="4">
    <source>
        <dbReference type="PROSITE-ProRule" id="PRU00335"/>
    </source>
</evidence>
<evidence type="ECO:0000313" key="7">
    <source>
        <dbReference type="Proteomes" id="UP001284601"/>
    </source>
</evidence>
<proteinExistence type="predicted"/>
<evidence type="ECO:0000259" key="5">
    <source>
        <dbReference type="PROSITE" id="PS50977"/>
    </source>
</evidence>
<dbReference type="InterPro" id="IPR049445">
    <property type="entry name" value="TetR_SbtR-like_C"/>
</dbReference>
<protein>
    <submittedName>
        <fullName evidence="6">Helix-turn-helix domain-containing protein</fullName>
    </submittedName>
</protein>
<sequence>MTATRPPRTMRADALRNRAKLLDAATALFAAEGTDVPLEAVARAAGVGIGTLYRHFPTKEALVEAAYRNEVARLGEAADELLRSGPADVALAAWMERFVDYTAAKRGMVGALRTIVASGADVFAETKGELRATIERLLDAGAADGTLRTDLGPEDVMRATSAIWSIPDGDDWREHALRLLGLLMDGLRHGARR</sequence>
<dbReference type="Pfam" id="PF00440">
    <property type="entry name" value="TetR_N"/>
    <property type="match status" value="1"/>
</dbReference>
<dbReference type="InterPro" id="IPR001647">
    <property type="entry name" value="HTH_TetR"/>
</dbReference>
<dbReference type="RefSeq" id="WP_318601114.1">
    <property type="nucleotide sequence ID" value="NZ_JAWSTH010000154.1"/>
</dbReference>
<dbReference type="PANTHER" id="PTHR30055:SF234">
    <property type="entry name" value="HTH-TYPE TRANSCRIPTIONAL REGULATOR BETI"/>
    <property type="match status" value="1"/>
</dbReference>